<dbReference type="InterPro" id="IPR001296">
    <property type="entry name" value="Glyco_trans_1"/>
</dbReference>
<dbReference type="EMBL" id="AP018052">
    <property type="protein sequence ID" value="BAZ93012.1"/>
    <property type="molecule type" value="Genomic_DNA"/>
</dbReference>
<accession>A0A1Z4VNL1</accession>
<keyword evidence="4" id="KW-1185">Reference proteome</keyword>
<feature type="domain" description="Glycosyltransferase subfamily 4-like N-terminal" evidence="2">
    <location>
        <begin position="19"/>
        <end position="172"/>
    </location>
</feature>
<evidence type="ECO:0000313" key="4">
    <source>
        <dbReference type="Proteomes" id="UP000218765"/>
    </source>
</evidence>
<dbReference type="GO" id="GO:1901135">
    <property type="term" value="P:carbohydrate derivative metabolic process"/>
    <property type="evidence" value="ECO:0007669"/>
    <property type="project" value="UniProtKB-ARBA"/>
</dbReference>
<dbReference type="AlphaFoldDB" id="A0A1Z4VNL1"/>
<dbReference type="SUPFAM" id="SSF53756">
    <property type="entry name" value="UDP-Glycosyltransferase/glycogen phosphorylase"/>
    <property type="match status" value="1"/>
</dbReference>
<name>A0A1Z4VNL1_9GAMM</name>
<dbReference type="Pfam" id="PF13439">
    <property type="entry name" value="Glyco_transf_4"/>
    <property type="match status" value="1"/>
</dbReference>
<sequence length="372" mass="41894">MVSERPLTVVQLLPALDGGGVERGTLEVARELVRRGHHSWVISGGGRLVSRLTGQGSRHLQWPIGAKSPLTLRWAGRLRAFLREQRVDILHARSRLPAWVAWRAWKGLAEADRPHLVTTVHGLYSVGRYSSVMTRGERVIAVSDTARRYILDHYPQVPPARIVTIPRGVDPEIFPHGYRPPESWARRWFEQYPFLLERYVLTLPGRLTRLKGHTDFIELMARLVAAGLPVHGLIVGGEDPRRRRYARGLHEQIRRRGLDAHITFTGHRMDVRDIYAVSNLVLSLSRKPESFGRSVVEALYMGVPVAGYDHGGVGEVLARLFPAGRVPVGDLDALERTVRELHARPPEIPASHDYDLQTMLDATLSLYRELAG</sequence>
<gene>
    <name evidence="3" type="ORF">FOKN1_0610</name>
</gene>
<organism evidence="3 4">
    <name type="scientific">Thiohalobacter thiocyanaticus</name>
    <dbReference type="NCBI Taxonomy" id="585455"/>
    <lineage>
        <taxon>Bacteria</taxon>
        <taxon>Pseudomonadati</taxon>
        <taxon>Pseudomonadota</taxon>
        <taxon>Gammaproteobacteria</taxon>
        <taxon>Thiohalobacterales</taxon>
        <taxon>Thiohalobacteraceae</taxon>
        <taxon>Thiohalobacter</taxon>
    </lineage>
</organism>
<dbReference type="Pfam" id="PF00534">
    <property type="entry name" value="Glycos_transf_1"/>
    <property type="match status" value="1"/>
</dbReference>
<evidence type="ECO:0000313" key="3">
    <source>
        <dbReference type="EMBL" id="BAZ93012.1"/>
    </source>
</evidence>
<evidence type="ECO:0000259" key="1">
    <source>
        <dbReference type="Pfam" id="PF00534"/>
    </source>
</evidence>
<proteinExistence type="predicted"/>
<dbReference type="InterPro" id="IPR028098">
    <property type="entry name" value="Glyco_trans_4-like_N"/>
</dbReference>
<dbReference type="RefSeq" id="WP_172844233.1">
    <property type="nucleotide sequence ID" value="NZ_AP018052.1"/>
</dbReference>
<dbReference type="Proteomes" id="UP000218765">
    <property type="component" value="Chromosome"/>
</dbReference>
<dbReference type="PANTHER" id="PTHR12526:SF638">
    <property type="entry name" value="SPORE COAT PROTEIN SA"/>
    <property type="match status" value="1"/>
</dbReference>
<dbReference type="CDD" id="cd03819">
    <property type="entry name" value="GT4_WavL-like"/>
    <property type="match status" value="1"/>
</dbReference>
<feature type="domain" description="Glycosyl transferase family 1" evidence="1">
    <location>
        <begin position="188"/>
        <end position="342"/>
    </location>
</feature>
<dbReference type="GO" id="GO:0016757">
    <property type="term" value="F:glycosyltransferase activity"/>
    <property type="evidence" value="ECO:0007669"/>
    <property type="project" value="InterPro"/>
</dbReference>
<dbReference type="PANTHER" id="PTHR12526">
    <property type="entry name" value="GLYCOSYLTRANSFERASE"/>
    <property type="match status" value="1"/>
</dbReference>
<reference evidence="3 4" key="1">
    <citation type="submission" date="2017-05" db="EMBL/GenBank/DDBJ databases">
        <title>Thiocyanate degradation by Thiohalobacter thiocyanaticus FOKN1.</title>
        <authorList>
            <person name="Oshiki M."/>
            <person name="Fukushima T."/>
            <person name="Kawano S."/>
            <person name="Nakagawa J."/>
        </authorList>
    </citation>
    <scope>NUCLEOTIDE SEQUENCE [LARGE SCALE GENOMIC DNA]</scope>
    <source>
        <strain evidence="3 4">FOKN1</strain>
    </source>
</reference>
<dbReference type="Gene3D" id="3.40.50.2000">
    <property type="entry name" value="Glycogen Phosphorylase B"/>
    <property type="match status" value="2"/>
</dbReference>
<protein>
    <submittedName>
        <fullName evidence="3">Glycosyltransferase</fullName>
    </submittedName>
</protein>
<dbReference type="KEGG" id="ttc:FOKN1_0610"/>
<keyword evidence="3" id="KW-0808">Transferase</keyword>
<evidence type="ECO:0000259" key="2">
    <source>
        <dbReference type="Pfam" id="PF13439"/>
    </source>
</evidence>